<dbReference type="InterPro" id="IPR051150">
    <property type="entry name" value="SWT21/TCAB1_mRNA_Telomere"/>
</dbReference>
<gene>
    <name evidence="2" type="ORF">CBER1_02253</name>
</gene>
<feature type="region of interest" description="Disordered" evidence="1">
    <location>
        <begin position="712"/>
        <end position="735"/>
    </location>
</feature>
<keyword evidence="3" id="KW-1185">Reference proteome</keyword>
<dbReference type="Proteomes" id="UP000237631">
    <property type="component" value="Unassembled WGS sequence"/>
</dbReference>
<organism evidence="2 3">
    <name type="scientific">Cercospora berteroae</name>
    <dbReference type="NCBI Taxonomy" id="357750"/>
    <lineage>
        <taxon>Eukaryota</taxon>
        <taxon>Fungi</taxon>
        <taxon>Dikarya</taxon>
        <taxon>Ascomycota</taxon>
        <taxon>Pezizomycotina</taxon>
        <taxon>Dothideomycetes</taxon>
        <taxon>Dothideomycetidae</taxon>
        <taxon>Mycosphaerellales</taxon>
        <taxon>Mycosphaerellaceae</taxon>
        <taxon>Cercospora</taxon>
    </lineage>
</organism>
<accession>A0A2S6CAY9</accession>
<name>A0A2S6CAY9_9PEZI</name>
<dbReference type="PANTHER" id="PTHR13211">
    <property type="entry name" value="TELOMERASE CAJAL BODY PROTEIN 1"/>
    <property type="match status" value="1"/>
</dbReference>
<dbReference type="InterPro" id="IPR036322">
    <property type="entry name" value="WD40_repeat_dom_sf"/>
</dbReference>
<feature type="compositionally biased region" description="Basic and acidic residues" evidence="1">
    <location>
        <begin position="371"/>
        <end position="392"/>
    </location>
</feature>
<dbReference type="PANTHER" id="PTHR13211:SF0">
    <property type="entry name" value="TELOMERASE CAJAL BODY PROTEIN 1"/>
    <property type="match status" value="1"/>
</dbReference>
<dbReference type="OrthoDB" id="239865at2759"/>
<protein>
    <submittedName>
        <fullName evidence="2">Uncharacterized protein</fullName>
    </submittedName>
</protein>
<dbReference type="EMBL" id="PNEN01000504">
    <property type="protein sequence ID" value="PPJ56911.1"/>
    <property type="molecule type" value="Genomic_DNA"/>
</dbReference>
<dbReference type="InterPro" id="IPR001680">
    <property type="entry name" value="WD40_rpt"/>
</dbReference>
<proteinExistence type="predicted"/>
<reference evidence="3" key="1">
    <citation type="journal article" date="2017" name="bioRxiv">
        <title>Conservation of a gene cluster reveals novel cercosporin biosynthetic mechanisms and extends production to the genus Colletotrichum.</title>
        <authorList>
            <person name="de Jonge R."/>
            <person name="Ebert M.K."/>
            <person name="Huitt-Roehl C.R."/>
            <person name="Pal P."/>
            <person name="Suttle J.C."/>
            <person name="Spanner R.E."/>
            <person name="Neubauer J.D."/>
            <person name="Jurick W.M.II."/>
            <person name="Stott K.A."/>
            <person name="Secor G.A."/>
            <person name="Thomma B.P.H.J."/>
            <person name="Van de Peer Y."/>
            <person name="Townsend C.A."/>
            <person name="Bolton M.D."/>
        </authorList>
    </citation>
    <scope>NUCLEOTIDE SEQUENCE [LARGE SCALE GENOMIC DNA]</scope>
    <source>
        <strain evidence="3">CBS538.71</strain>
    </source>
</reference>
<sequence length="798" mass="88648">MPSSASELHPKCIATTGDAFNKSTRASSTTVQDGPRLAEARPNFFHRALFTQDGTSIITHNEDNCLRTFVLPTDLLEEAEDPRPLTEYAVWKASSKIQSYAIYPGFNLQSPATSFVLTGAADVPITLRNALDYNTVQASYPLIHSATEEFQPPRSLTFTRDGTHFLVGSDSLLAVFDCSQYGEGPSISHKLRRGRKAPRGLQTLQRKGFVSALNISNEGFLALGTNEREIALYSNEGLGFSISSFELEPDLGSGVSDLKWSPCGRYLLVAERQSNVVQVYDIRNTQQKVSDLTGRYAITPQKMHIEVVPTAAGYELWGGGSDGVVRMWSNPGEKEEDQMPNAALKLHEAPVASAIWHPTGAMLATASGGRSDGRSFEDDKDVVRQSPGKEDNPLETPAINMNSKMDAKEATSNPEAAQDPGPSYEACHKVLETVELLEMILLRLHGSQDMFCVADGQHDNTADLSTWCHDNISESPISDSGIEYAYAQDEAHCNMKTLLLSQRVNRMFKGTIQGSTKLQQALWFTELEDIGEIASEKLDGFSRINPLFSKRYATPVHIEGFWSVSTFTPRRTLHVDFKRKGKIVSTGQPESWNRMLIAQSDDPTAIPMKVRLPNSDYSYAVCGPIRKVFEGPETASYVLRHAEESEHRAHLGFLRANWNEEQLRQEVKELKAEDGGLYDVAKANLEDVRRELIYRRAVTQQLQRGIWPTQTMARTKKPAGSRANATTANAKAKENPVRPRVAKGWLVSFEACHKVLDCVELLEMILLNVYDPQDAFPVLKSLAKDNTQKDRKDESDVD</sequence>
<evidence type="ECO:0000313" key="3">
    <source>
        <dbReference type="Proteomes" id="UP000237631"/>
    </source>
</evidence>
<feature type="region of interest" description="Disordered" evidence="1">
    <location>
        <begin position="366"/>
        <end position="421"/>
    </location>
</feature>
<dbReference type="SUPFAM" id="SSF50978">
    <property type="entry name" value="WD40 repeat-like"/>
    <property type="match status" value="1"/>
</dbReference>
<dbReference type="Gene3D" id="2.130.10.10">
    <property type="entry name" value="YVTN repeat-like/Quinoprotein amine dehydrogenase"/>
    <property type="match status" value="1"/>
</dbReference>
<evidence type="ECO:0000256" key="1">
    <source>
        <dbReference type="SAM" id="MobiDB-lite"/>
    </source>
</evidence>
<dbReference type="InterPro" id="IPR015943">
    <property type="entry name" value="WD40/YVTN_repeat-like_dom_sf"/>
</dbReference>
<dbReference type="SMART" id="SM00320">
    <property type="entry name" value="WD40"/>
    <property type="match status" value="4"/>
</dbReference>
<comment type="caution">
    <text evidence="2">The sequence shown here is derived from an EMBL/GenBank/DDBJ whole genome shotgun (WGS) entry which is preliminary data.</text>
</comment>
<evidence type="ECO:0000313" key="2">
    <source>
        <dbReference type="EMBL" id="PPJ56911.1"/>
    </source>
</evidence>
<dbReference type="AlphaFoldDB" id="A0A2S6CAY9"/>
<dbReference type="STRING" id="357750.A0A2S6CAY9"/>